<dbReference type="AlphaFoldDB" id="A0A7X3FTN0"/>
<sequence length="93" mass="10295">MAIENINRVTVYFVSAVGRALASGHDARDLLGETHGTETDMIVVPAGRFAARFFNPSTSQLGHFHQKLQTYEVGRYLFAADREALEAELRGRA</sequence>
<organism evidence="2 3">
    <name type="scientific">Devosia marina</name>
    <dbReference type="NCBI Taxonomy" id="2683198"/>
    <lineage>
        <taxon>Bacteria</taxon>
        <taxon>Pseudomonadati</taxon>
        <taxon>Pseudomonadota</taxon>
        <taxon>Alphaproteobacteria</taxon>
        <taxon>Hyphomicrobiales</taxon>
        <taxon>Devosiaceae</taxon>
        <taxon>Devosia</taxon>
    </lineage>
</organism>
<evidence type="ECO:0000313" key="2">
    <source>
        <dbReference type="EMBL" id="MVT00542.1"/>
    </source>
</evidence>
<dbReference type="EMBL" id="WQRF01000007">
    <property type="protein sequence ID" value="MVT00542.1"/>
    <property type="molecule type" value="Genomic_DNA"/>
</dbReference>
<dbReference type="InterPro" id="IPR025438">
    <property type="entry name" value="DUF4180"/>
</dbReference>
<dbReference type="Pfam" id="PF13788">
    <property type="entry name" value="DUF4180"/>
    <property type="match status" value="1"/>
</dbReference>
<dbReference type="RefSeq" id="WP_157291338.1">
    <property type="nucleotide sequence ID" value="NZ_WQRF01000007.1"/>
</dbReference>
<proteinExistence type="predicted"/>
<protein>
    <submittedName>
        <fullName evidence="2">DUF4180 domain-containing protein</fullName>
    </submittedName>
</protein>
<comment type="caution">
    <text evidence="2">The sequence shown here is derived from an EMBL/GenBank/DDBJ whole genome shotgun (WGS) entry which is preliminary data.</text>
</comment>
<keyword evidence="3" id="KW-1185">Reference proteome</keyword>
<name>A0A7X3FTN0_9HYPH</name>
<accession>A0A7X3FTN0</accession>
<gene>
    <name evidence="2" type="ORF">GO014_16070</name>
</gene>
<evidence type="ECO:0000313" key="3">
    <source>
        <dbReference type="Proteomes" id="UP000438106"/>
    </source>
</evidence>
<reference evidence="2 3" key="1">
    <citation type="submission" date="2019-12" db="EMBL/GenBank/DDBJ databases">
        <title>Devosia maris sp. nov., isolated from the deep seawater.</title>
        <authorList>
            <person name="Liu Y."/>
        </authorList>
    </citation>
    <scope>NUCLEOTIDE SEQUENCE [LARGE SCALE GENOMIC DNA]</scope>
    <source>
        <strain evidence="2 3">L53-10-65</strain>
    </source>
</reference>
<feature type="domain" description="DUF4180" evidence="1">
    <location>
        <begin position="7"/>
        <end position="73"/>
    </location>
</feature>
<evidence type="ECO:0000259" key="1">
    <source>
        <dbReference type="Pfam" id="PF13788"/>
    </source>
</evidence>
<dbReference type="Proteomes" id="UP000438106">
    <property type="component" value="Unassembled WGS sequence"/>
</dbReference>